<evidence type="ECO:0000256" key="1">
    <source>
        <dbReference type="SAM" id="Phobius"/>
    </source>
</evidence>
<dbReference type="STRING" id="550983.A4R26_29095"/>
<dbReference type="SMART" id="SM00740">
    <property type="entry name" value="PASTA"/>
    <property type="match status" value="3"/>
</dbReference>
<evidence type="ECO:0000259" key="2">
    <source>
        <dbReference type="PROSITE" id="PS51178"/>
    </source>
</evidence>
<feature type="transmembrane region" description="Helical" evidence="1">
    <location>
        <begin position="12"/>
        <end position="35"/>
    </location>
</feature>
<name>A0A1V9F0S7_9BACT</name>
<keyword evidence="1" id="KW-0812">Transmembrane</keyword>
<evidence type="ECO:0000313" key="4">
    <source>
        <dbReference type="Proteomes" id="UP000192276"/>
    </source>
</evidence>
<gene>
    <name evidence="3" type="ORF">A4R26_29095</name>
</gene>
<protein>
    <submittedName>
        <fullName evidence="3">Penicillin-binding protein</fullName>
    </submittedName>
</protein>
<accession>A0A1V9F0S7</accession>
<evidence type="ECO:0000313" key="3">
    <source>
        <dbReference type="EMBL" id="OQP51958.1"/>
    </source>
</evidence>
<sequence>MFKFITGKPLWANILLGIGILLLLSFIFFQSLSWITRHDKSLAVPSVTGKSFEEAKKILEGQGFEVEIQDTVYSDTAALLSVVKQFPNADTKVKMNRTVYLVINRDAAPDIDMPNLLGMSFRSAEITLQQQKLKLEDTIYQPHLTRMVLDQQFKGQPIKPGTKIPMGSGIVLVIGIGTGTELLDVPDLIGLTLAEAKVIIESNGFNVGTILPQGADATSMYVYKQSHNHLTSTGNVNRLRQGEVIDLWVQVEKPVRPADSTVTQP</sequence>
<reference evidence="4" key="1">
    <citation type="submission" date="2016-04" db="EMBL/GenBank/DDBJ databases">
        <authorList>
            <person name="Chen L."/>
            <person name="Zhuang W."/>
            <person name="Wang G."/>
        </authorList>
    </citation>
    <scope>NUCLEOTIDE SEQUENCE [LARGE SCALE GENOMIC DNA]</scope>
    <source>
        <strain evidence="4">208</strain>
    </source>
</reference>
<dbReference type="PROSITE" id="PS51178">
    <property type="entry name" value="PASTA"/>
    <property type="match status" value="1"/>
</dbReference>
<dbReference type="Gene3D" id="3.30.10.20">
    <property type="match status" value="3"/>
</dbReference>
<feature type="domain" description="PASTA" evidence="2">
    <location>
        <begin position="39"/>
        <end position="105"/>
    </location>
</feature>
<dbReference type="SUPFAM" id="SSF54184">
    <property type="entry name" value="Penicillin-binding protein 2x (pbp-2x), c-terminal domain"/>
    <property type="match status" value="1"/>
</dbReference>
<dbReference type="EMBL" id="LWBP01000215">
    <property type="protein sequence ID" value="OQP51958.1"/>
    <property type="molecule type" value="Genomic_DNA"/>
</dbReference>
<keyword evidence="4" id="KW-1185">Reference proteome</keyword>
<dbReference type="RefSeq" id="WP_081169834.1">
    <property type="nucleotide sequence ID" value="NZ_LWBP01000215.1"/>
</dbReference>
<dbReference type="Proteomes" id="UP000192276">
    <property type="component" value="Unassembled WGS sequence"/>
</dbReference>
<dbReference type="Pfam" id="PF03793">
    <property type="entry name" value="PASTA"/>
    <property type="match status" value="2"/>
</dbReference>
<dbReference type="AlphaFoldDB" id="A0A1V9F0S7"/>
<organism evidence="3 4">
    <name type="scientific">Niastella populi</name>
    <dbReference type="NCBI Taxonomy" id="550983"/>
    <lineage>
        <taxon>Bacteria</taxon>
        <taxon>Pseudomonadati</taxon>
        <taxon>Bacteroidota</taxon>
        <taxon>Chitinophagia</taxon>
        <taxon>Chitinophagales</taxon>
        <taxon>Chitinophagaceae</taxon>
        <taxon>Niastella</taxon>
    </lineage>
</organism>
<comment type="caution">
    <text evidence="3">The sequence shown here is derived from an EMBL/GenBank/DDBJ whole genome shotgun (WGS) entry which is preliminary data.</text>
</comment>
<dbReference type="InterPro" id="IPR005543">
    <property type="entry name" value="PASTA_dom"/>
</dbReference>
<dbReference type="OrthoDB" id="9803895at2"/>
<proteinExistence type="predicted"/>
<dbReference type="CDD" id="cd06577">
    <property type="entry name" value="PASTA_pknB"/>
    <property type="match status" value="3"/>
</dbReference>
<keyword evidence="1" id="KW-0472">Membrane</keyword>
<keyword evidence="1" id="KW-1133">Transmembrane helix</keyword>